<dbReference type="InterPro" id="IPR035940">
    <property type="entry name" value="CAP_sf"/>
</dbReference>
<sequence>MAWATTNKVGCSIVKCLNEYVVDCRYLEKGNVVEKQVYVPGALCSMCAKCNENGLCV</sequence>
<dbReference type="AlphaFoldDB" id="A0A0B1SZA0"/>
<accession>A0A0B1SZA0</accession>
<organism evidence="1 2">
    <name type="scientific">Oesophagostomum dentatum</name>
    <name type="common">Nodular worm</name>
    <dbReference type="NCBI Taxonomy" id="61180"/>
    <lineage>
        <taxon>Eukaryota</taxon>
        <taxon>Metazoa</taxon>
        <taxon>Ecdysozoa</taxon>
        <taxon>Nematoda</taxon>
        <taxon>Chromadorea</taxon>
        <taxon>Rhabditida</taxon>
        <taxon>Rhabditina</taxon>
        <taxon>Rhabditomorpha</taxon>
        <taxon>Strongyloidea</taxon>
        <taxon>Strongylidae</taxon>
        <taxon>Oesophagostomum</taxon>
    </lineage>
</organism>
<dbReference type="EMBL" id="KN554529">
    <property type="protein sequence ID" value="KHJ89221.1"/>
    <property type="molecule type" value="Genomic_DNA"/>
</dbReference>
<dbReference type="OrthoDB" id="5874910at2759"/>
<evidence type="ECO:0000313" key="1">
    <source>
        <dbReference type="EMBL" id="KHJ89221.1"/>
    </source>
</evidence>
<proteinExistence type="predicted"/>
<protein>
    <recommendedName>
        <fullName evidence="3">SCP domain-containing protein</fullName>
    </recommendedName>
</protein>
<dbReference type="Gene3D" id="3.40.33.10">
    <property type="entry name" value="CAP"/>
    <property type="match status" value="1"/>
</dbReference>
<evidence type="ECO:0008006" key="3">
    <source>
        <dbReference type="Google" id="ProtNLM"/>
    </source>
</evidence>
<keyword evidence="2" id="KW-1185">Reference proteome</keyword>
<gene>
    <name evidence="1" type="ORF">OESDEN_10960</name>
</gene>
<dbReference type="SUPFAM" id="SSF55797">
    <property type="entry name" value="PR-1-like"/>
    <property type="match status" value="1"/>
</dbReference>
<name>A0A0B1SZA0_OESDE</name>
<dbReference type="Proteomes" id="UP000053660">
    <property type="component" value="Unassembled WGS sequence"/>
</dbReference>
<reference evidence="1 2" key="1">
    <citation type="submission" date="2014-03" db="EMBL/GenBank/DDBJ databases">
        <title>Draft genome of the hookworm Oesophagostomum dentatum.</title>
        <authorList>
            <person name="Mitreva M."/>
        </authorList>
    </citation>
    <scope>NUCLEOTIDE SEQUENCE [LARGE SCALE GENOMIC DNA]</scope>
    <source>
        <strain evidence="1 2">OD-Hann</strain>
    </source>
</reference>
<evidence type="ECO:0000313" key="2">
    <source>
        <dbReference type="Proteomes" id="UP000053660"/>
    </source>
</evidence>